<evidence type="ECO:0000313" key="4">
    <source>
        <dbReference type="Proteomes" id="UP000789831"/>
    </source>
</evidence>
<protein>
    <submittedName>
        <fullName evidence="3">9925_t:CDS:1</fullName>
    </submittedName>
</protein>
<organism evidence="3 4">
    <name type="scientific">Ambispora gerdemannii</name>
    <dbReference type="NCBI Taxonomy" id="144530"/>
    <lineage>
        <taxon>Eukaryota</taxon>
        <taxon>Fungi</taxon>
        <taxon>Fungi incertae sedis</taxon>
        <taxon>Mucoromycota</taxon>
        <taxon>Glomeromycotina</taxon>
        <taxon>Glomeromycetes</taxon>
        <taxon>Archaeosporales</taxon>
        <taxon>Ambisporaceae</taxon>
        <taxon>Ambispora</taxon>
    </lineage>
</organism>
<evidence type="ECO:0000313" key="3">
    <source>
        <dbReference type="EMBL" id="CAG8565179.1"/>
    </source>
</evidence>
<reference evidence="3" key="1">
    <citation type="submission" date="2021-06" db="EMBL/GenBank/DDBJ databases">
        <authorList>
            <person name="Kallberg Y."/>
            <person name="Tangrot J."/>
            <person name="Rosling A."/>
        </authorList>
    </citation>
    <scope>NUCLEOTIDE SEQUENCE</scope>
    <source>
        <strain evidence="3">MT106</strain>
    </source>
</reference>
<evidence type="ECO:0000256" key="1">
    <source>
        <dbReference type="SAM" id="Coils"/>
    </source>
</evidence>
<gene>
    <name evidence="3" type="ORF">AGERDE_LOCUS7352</name>
</gene>
<feature type="region of interest" description="Disordered" evidence="2">
    <location>
        <begin position="1"/>
        <end position="27"/>
    </location>
</feature>
<evidence type="ECO:0000256" key="2">
    <source>
        <dbReference type="SAM" id="MobiDB-lite"/>
    </source>
</evidence>
<accession>A0A9N9BID4</accession>
<feature type="compositionally biased region" description="Basic and acidic residues" evidence="2">
    <location>
        <begin position="1"/>
        <end position="26"/>
    </location>
</feature>
<keyword evidence="4" id="KW-1185">Reference proteome</keyword>
<sequence>MDCGDECPHHSRQTEVTHVDSNKHTGTDVLNHFSGQIEVDSNKQPCQHPETVVLNQNFQHGTFSRQTKVSNEHLHQHHPGTDVLNRNFRHNPSSRQTEVSNEHLYQQHPVIKQNIQLQNEKERLETNLKLKDQTIQNLVDTHTSLKDEAAKYQFALGEAKNFRFGDHVGQPVNDINGLKQNLESFCSLRRTDVNEDETKKLLNKEELNKPLIEGVLQQHIIKTVIQEANEQLKTEGNQEANEQLKPEENQRVNEQLKTEGKDMQYLEANLVSTINKLLEYMDDFSKYRVGTDEIIDATPTKLRQLVYAILGNRGFAIPDKEGEHPFIAQLRKKIVEEVNRYRTVKKPERKNQIESMAIGIIRQIISIFCFRLKVQEPVVEYKWYERSEIINPEFMEVSCDENELDKIIVDVCSFPLIGTNLGDKKYKVITQASVVVTNHEIIY</sequence>
<name>A0A9N9BID4_9GLOM</name>
<keyword evidence="1" id="KW-0175">Coiled coil</keyword>
<dbReference type="Proteomes" id="UP000789831">
    <property type="component" value="Unassembled WGS sequence"/>
</dbReference>
<comment type="caution">
    <text evidence="3">The sequence shown here is derived from an EMBL/GenBank/DDBJ whole genome shotgun (WGS) entry which is preliminary data.</text>
</comment>
<dbReference type="OrthoDB" id="2411936at2759"/>
<dbReference type="AlphaFoldDB" id="A0A9N9BID4"/>
<feature type="coiled-coil region" evidence="1">
    <location>
        <begin position="114"/>
        <end position="141"/>
    </location>
</feature>
<dbReference type="EMBL" id="CAJVPL010001328">
    <property type="protein sequence ID" value="CAG8565179.1"/>
    <property type="molecule type" value="Genomic_DNA"/>
</dbReference>
<proteinExistence type="predicted"/>